<dbReference type="Proteomes" id="UP000054516">
    <property type="component" value="Unassembled WGS sequence"/>
</dbReference>
<proteinExistence type="predicted"/>
<feature type="region of interest" description="Disordered" evidence="1">
    <location>
        <begin position="1"/>
        <end position="133"/>
    </location>
</feature>
<evidence type="ECO:0000256" key="1">
    <source>
        <dbReference type="SAM" id="MobiDB-lite"/>
    </source>
</evidence>
<accession>A0A1S8A530</accession>
<dbReference type="EMBL" id="DF977447">
    <property type="protein sequence ID" value="GAW25207.1"/>
    <property type="molecule type" value="Genomic_DNA"/>
</dbReference>
<name>A0A1S8A530_ROSNE</name>
<reference evidence="2" key="1">
    <citation type="submission" date="2016-03" db="EMBL/GenBank/DDBJ databases">
        <title>Draft genome sequence of Rosellinia necatrix.</title>
        <authorList>
            <person name="Kanematsu S."/>
        </authorList>
    </citation>
    <scope>NUCLEOTIDE SEQUENCE [LARGE SCALE GENOMIC DNA]</scope>
    <source>
        <strain evidence="2">W97</strain>
    </source>
</reference>
<evidence type="ECO:0000313" key="3">
    <source>
        <dbReference type="Proteomes" id="UP000054516"/>
    </source>
</evidence>
<organism evidence="2">
    <name type="scientific">Rosellinia necatrix</name>
    <name type="common">White root-rot fungus</name>
    <dbReference type="NCBI Taxonomy" id="77044"/>
    <lineage>
        <taxon>Eukaryota</taxon>
        <taxon>Fungi</taxon>
        <taxon>Dikarya</taxon>
        <taxon>Ascomycota</taxon>
        <taxon>Pezizomycotina</taxon>
        <taxon>Sordariomycetes</taxon>
        <taxon>Xylariomycetidae</taxon>
        <taxon>Xylariales</taxon>
        <taxon>Xylariaceae</taxon>
        <taxon>Rosellinia</taxon>
    </lineage>
</organism>
<sequence length="133" mass="14537">MERDPRAANRVANNRIAKRTSRNARPYAVDGRSGGQGPVYSPYTLSRLRPRPRPSTGVRGNIQGPASSPSAFSRPRSFTNARDDGQVPVHNAGTFSRPRPSLIESTSGRAMVGASRWTDQENLEEGGQARDYL</sequence>
<keyword evidence="3" id="KW-1185">Reference proteome</keyword>
<feature type="compositionally biased region" description="Low complexity" evidence="1">
    <location>
        <begin position="65"/>
        <end position="78"/>
    </location>
</feature>
<dbReference type="AlphaFoldDB" id="A0A1S8A530"/>
<evidence type="ECO:0000313" key="2">
    <source>
        <dbReference type="EMBL" id="GAW25207.1"/>
    </source>
</evidence>
<gene>
    <name evidence="2" type="ORF">SAMD00023353_0204300</name>
</gene>
<protein>
    <submittedName>
        <fullName evidence="2">Uncharacterized protein</fullName>
    </submittedName>
</protein>